<dbReference type="InterPro" id="IPR050482">
    <property type="entry name" value="Sensor_HK_TwoCompSys"/>
</dbReference>
<dbReference type="EC" id="2.7.13.3" evidence="2"/>
<name>A0ABT1I6Y9_9PSEU</name>
<dbReference type="GO" id="GO:0016301">
    <property type="term" value="F:kinase activity"/>
    <property type="evidence" value="ECO:0007669"/>
    <property type="project" value="UniProtKB-KW"/>
</dbReference>
<evidence type="ECO:0000256" key="1">
    <source>
        <dbReference type="ARBA" id="ARBA00000085"/>
    </source>
</evidence>
<feature type="transmembrane region" description="Helical" evidence="10">
    <location>
        <begin position="196"/>
        <end position="215"/>
    </location>
</feature>
<evidence type="ECO:0000256" key="4">
    <source>
        <dbReference type="ARBA" id="ARBA00022679"/>
    </source>
</evidence>
<keyword evidence="7" id="KW-0067">ATP-binding</keyword>
<protein>
    <recommendedName>
        <fullName evidence="2">histidine kinase</fullName>
        <ecNumber evidence="2">2.7.13.3</ecNumber>
    </recommendedName>
</protein>
<keyword evidence="8" id="KW-0902">Two-component regulatory system</keyword>
<organism evidence="12 13">
    <name type="scientific">Actinokineospora diospyrosa</name>
    <dbReference type="NCBI Taxonomy" id="103728"/>
    <lineage>
        <taxon>Bacteria</taxon>
        <taxon>Bacillati</taxon>
        <taxon>Actinomycetota</taxon>
        <taxon>Actinomycetes</taxon>
        <taxon>Pseudonocardiales</taxon>
        <taxon>Pseudonocardiaceae</taxon>
        <taxon>Actinokineospora</taxon>
    </lineage>
</organism>
<dbReference type="Proteomes" id="UP001205185">
    <property type="component" value="Unassembled WGS sequence"/>
</dbReference>
<evidence type="ECO:0000313" key="12">
    <source>
        <dbReference type="EMBL" id="MCP2268392.1"/>
    </source>
</evidence>
<keyword evidence="4" id="KW-0808">Transferase</keyword>
<keyword evidence="10" id="KW-0812">Transmembrane</keyword>
<gene>
    <name evidence="12" type="ORF">LV75_000878</name>
</gene>
<evidence type="ECO:0000256" key="5">
    <source>
        <dbReference type="ARBA" id="ARBA00022741"/>
    </source>
</evidence>
<feature type="transmembrane region" description="Helical" evidence="10">
    <location>
        <begin position="230"/>
        <end position="249"/>
    </location>
</feature>
<comment type="caution">
    <text evidence="12">The sequence shown here is derived from an EMBL/GenBank/DDBJ whole genome shotgun (WGS) entry which is preliminary data.</text>
</comment>
<keyword evidence="10" id="KW-0472">Membrane</keyword>
<dbReference type="InterPro" id="IPR011712">
    <property type="entry name" value="Sig_transdc_His_kin_sub3_dim/P"/>
</dbReference>
<keyword evidence="10" id="KW-1133">Transmembrane helix</keyword>
<keyword evidence="13" id="KW-1185">Reference proteome</keyword>
<comment type="catalytic activity">
    <reaction evidence="1">
        <text>ATP + protein L-histidine = ADP + protein N-phospho-L-histidine.</text>
        <dbReference type="EC" id="2.7.13.3"/>
    </reaction>
</comment>
<evidence type="ECO:0000256" key="6">
    <source>
        <dbReference type="ARBA" id="ARBA00022777"/>
    </source>
</evidence>
<dbReference type="Gene3D" id="3.30.565.10">
    <property type="entry name" value="Histidine kinase-like ATPase, C-terminal domain"/>
    <property type="match status" value="1"/>
</dbReference>
<keyword evidence="5" id="KW-0547">Nucleotide-binding</keyword>
<feature type="transmembrane region" description="Helical" evidence="10">
    <location>
        <begin position="162"/>
        <end position="189"/>
    </location>
</feature>
<dbReference type="Gene3D" id="1.20.5.1930">
    <property type="match status" value="1"/>
</dbReference>
<reference evidence="12 13" key="1">
    <citation type="submission" date="2022-06" db="EMBL/GenBank/DDBJ databases">
        <title>Genomic Encyclopedia of Archaeal and Bacterial Type Strains, Phase II (KMG-II): from individual species to whole genera.</title>
        <authorList>
            <person name="Goeker M."/>
        </authorList>
    </citation>
    <scope>NUCLEOTIDE SEQUENCE [LARGE SCALE GENOMIC DNA]</scope>
    <source>
        <strain evidence="12 13">DSM 44255</strain>
    </source>
</reference>
<proteinExistence type="predicted"/>
<evidence type="ECO:0000256" key="10">
    <source>
        <dbReference type="SAM" id="Phobius"/>
    </source>
</evidence>
<evidence type="ECO:0000256" key="2">
    <source>
        <dbReference type="ARBA" id="ARBA00012438"/>
    </source>
</evidence>
<dbReference type="Pfam" id="PF07730">
    <property type="entry name" value="HisKA_3"/>
    <property type="match status" value="1"/>
</dbReference>
<evidence type="ECO:0000256" key="8">
    <source>
        <dbReference type="ARBA" id="ARBA00023012"/>
    </source>
</evidence>
<dbReference type="CDD" id="cd16917">
    <property type="entry name" value="HATPase_UhpB-NarQ-NarX-like"/>
    <property type="match status" value="1"/>
</dbReference>
<dbReference type="SUPFAM" id="SSF55874">
    <property type="entry name" value="ATPase domain of HSP90 chaperone/DNA topoisomerase II/histidine kinase"/>
    <property type="match status" value="1"/>
</dbReference>
<evidence type="ECO:0000256" key="9">
    <source>
        <dbReference type="SAM" id="MobiDB-lite"/>
    </source>
</evidence>
<evidence type="ECO:0000256" key="3">
    <source>
        <dbReference type="ARBA" id="ARBA00022553"/>
    </source>
</evidence>
<evidence type="ECO:0000256" key="7">
    <source>
        <dbReference type="ARBA" id="ARBA00022840"/>
    </source>
</evidence>
<feature type="region of interest" description="Disordered" evidence="9">
    <location>
        <begin position="1"/>
        <end position="63"/>
    </location>
</feature>
<accession>A0ABT1I6Y9</accession>
<sequence length="472" mass="50951">MPQRQRGQAQDRENGSARERVPTQRAAGHDSHPRGAPRPEPGDVAGADPSPGPGGGAALVTPMLTPEGVGRDEAAEVGARPVPPRSRRAVSTLFRLPGLRLPRRLAALRERRRVRELGSDALALLVASLDVWLVVPPDVQTYSLWLSWLAVPAVLLRRHLPFVAVLITIPGFFAGWAQLAAMITLCALARRNLVSWRTAAGAVLVGLSRFVLWPWAEFLTLTWRQHLSDAIYGVLVAGMPVAIGLLIAVRHELSSRIRELARSREREKLLHAATVRSAERAKLAREMHDVVSHQVTLIAMQAGAMQVDVRDQATREAAETIRSLSTRTLEELRELVGVLRSGVDDDEAQPGLEDLADLVQDPDVRLLVDACPAGLPGAVSRAAYRTVQEALTNVRKHAAGSRASVRILAEPHALVVEITNDPPRRRQLGTLPSGGHGLLGLRERAGLLGGSLDAGPTADGGFEVRARYPLAG</sequence>
<dbReference type="PANTHER" id="PTHR24421">
    <property type="entry name" value="NITRATE/NITRITE SENSOR PROTEIN NARX-RELATED"/>
    <property type="match status" value="1"/>
</dbReference>
<dbReference type="RefSeq" id="WP_253885292.1">
    <property type="nucleotide sequence ID" value="NZ_BAAAVB010000006.1"/>
</dbReference>
<feature type="transmembrane region" description="Helical" evidence="10">
    <location>
        <begin position="117"/>
        <end position="135"/>
    </location>
</feature>
<keyword evidence="3" id="KW-0597">Phosphoprotein</keyword>
<feature type="compositionally biased region" description="Basic and acidic residues" evidence="9">
    <location>
        <begin position="9"/>
        <end position="33"/>
    </location>
</feature>
<feature type="domain" description="Signal transduction histidine kinase subgroup 3 dimerisation and phosphoacceptor" evidence="11">
    <location>
        <begin position="279"/>
        <end position="342"/>
    </location>
</feature>
<dbReference type="InterPro" id="IPR036890">
    <property type="entry name" value="HATPase_C_sf"/>
</dbReference>
<dbReference type="PANTHER" id="PTHR24421:SF10">
    <property type="entry name" value="NITRATE_NITRITE SENSOR PROTEIN NARQ"/>
    <property type="match status" value="1"/>
</dbReference>
<evidence type="ECO:0000259" key="11">
    <source>
        <dbReference type="Pfam" id="PF07730"/>
    </source>
</evidence>
<evidence type="ECO:0000313" key="13">
    <source>
        <dbReference type="Proteomes" id="UP001205185"/>
    </source>
</evidence>
<dbReference type="EMBL" id="JAMTCO010000002">
    <property type="protein sequence ID" value="MCP2268392.1"/>
    <property type="molecule type" value="Genomic_DNA"/>
</dbReference>
<keyword evidence="6 12" id="KW-0418">Kinase</keyword>